<feature type="coiled-coil region" evidence="1">
    <location>
        <begin position="183"/>
        <end position="214"/>
    </location>
</feature>
<dbReference type="Proteomes" id="UP000034665">
    <property type="component" value="Unassembled WGS sequence"/>
</dbReference>
<dbReference type="AlphaFoldDB" id="A0A0G0QPB5"/>
<dbReference type="Gene3D" id="3.60.15.10">
    <property type="entry name" value="Ribonuclease Z/Hydroxyacylglutathione hydrolase-like"/>
    <property type="match status" value="1"/>
</dbReference>
<keyword evidence="1" id="KW-0175">Coiled coil</keyword>
<accession>A0A0G0QPB5</accession>
<gene>
    <name evidence="2" type="ORF">UT41_C0002G0014</name>
</gene>
<reference evidence="2 3" key="1">
    <citation type="journal article" date="2015" name="Nature">
        <title>rRNA introns, odd ribosomes, and small enigmatic genomes across a large radiation of phyla.</title>
        <authorList>
            <person name="Brown C.T."/>
            <person name="Hug L.A."/>
            <person name="Thomas B.C."/>
            <person name="Sharon I."/>
            <person name="Castelle C.J."/>
            <person name="Singh A."/>
            <person name="Wilkins M.J."/>
            <person name="Williams K.H."/>
            <person name="Banfield J.F."/>
        </authorList>
    </citation>
    <scope>NUCLEOTIDE SEQUENCE [LARGE SCALE GENOMIC DNA]</scope>
</reference>
<dbReference type="Pfam" id="PF13483">
    <property type="entry name" value="Lactamase_B_3"/>
    <property type="match status" value="1"/>
</dbReference>
<evidence type="ECO:0000313" key="3">
    <source>
        <dbReference type="Proteomes" id="UP000034665"/>
    </source>
</evidence>
<dbReference type="GO" id="GO:0016787">
    <property type="term" value="F:hydrolase activity"/>
    <property type="evidence" value="ECO:0007669"/>
    <property type="project" value="UniProtKB-KW"/>
</dbReference>
<evidence type="ECO:0000256" key="1">
    <source>
        <dbReference type="SAM" id="Coils"/>
    </source>
</evidence>
<proteinExistence type="predicted"/>
<dbReference type="EMBL" id="LBWR01000002">
    <property type="protein sequence ID" value="KKR12240.1"/>
    <property type="molecule type" value="Genomic_DNA"/>
</dbReference>
<dbReference type="PANTHER" id="PTHR39189:SF1">
    <property type="entry name" value="UPF0173 METAL-DEPENDENT HYDROLASE YTKL"/>
    <property type="match status" value="1"/>
</dbReference>
<evidence type="ECO:0000313" key="2">
    <source>
        <dbReference type="EMBL" id="KKR12240.1"/>
    </source>
</evidence>
<dbReference type="STRING" id="1619013.UT41_C0002G0014"/>
<keyword evidence="2" id="KW-0378">Hydrolase</keyword>
<comment type="caution">
    <text evidence="2">The sequence shown here is derived from an EMBL/GenBank/DDBJ whole genome shotgun (WGS) entry which is preliminary data.</text>
</comment>
<name>A0A0G0QPB5_9BACT</name>
<dbReference type="PANTHER" id="PTHR39189">
    <property type="entry name" value="UPF0173 METAL-DEPENDENT HYDROLASE YTKL"/>
    <property type="match status" value="1"/>
</dbReference>
<organism evidence="2 3">
    <name type="scientific">Candidatus Wolfebacteria bacterium GW2011_GWC2_39_22</name>
    <dbReference type="NCBI Taxonomy" id="1619013"/>
    <lineage>
        <taxon>Bacteria</taxon>
        <taxon>Candidatus Wolfeibacteriota</taxon>
    </lineage>
</organism>
<dbReference type="InterPro" id="IPR036866">
    <property type="entry name" value="RibonucZ/Hydroxyglut_hydro"/>
</dbReference>
<sequence>MAGTKSRIFRVFRLILHSKLPMVISFYGENSFKIQSGEFTILTDPVDASSGLTPPRFKYDILLKTLTTFPPQEAPSEQGIAIYGPGEYNVDGATILGYLSENEVTDKILKTVYLVTLEDIRLCFLGHLAEIPSPSVMEHLEDIDILFIPGGGTPYIDQKKVAKLIKQLQPKIVIPTAFKIAGLKRASEDLKTFLEELDQKAVESQDKLTIKKKDLSVIKPGQVIILKP</sequence>
<dbReference type="SUPFAM" id="SSF56281">
    <property type="entry name" value="Metallo-hydrolase/oxidoreductase"/>
    <property type="match status" value="1"/>
</dbReference>
<protein>
    <submittedName>
        <fullName evidence="2">Zn-dependent hydrolase of the beta-lactamase fold-like protein</fullName>
    </submittedName>
</protein>